<dbReference type="Gene3D" id="1.10.10.10">
    <property type="entry name" value="Winged helix-like DNA-binding domain superfamily/Winged helix DNA-binding domain"/>
    <property type="match status" value="1"/>
</dbReference>
<evidence type="ECO:0000313" key="11">
    <source>
        <dbReference type="EMBL" id="ARX81673.1"/>
    </source>
</evidence>
<evidence type="ECO:0000256" key="6">
    <source>
        <dbReference type="PROSITE-ProRule" id="PRU00169"/>
    </source>
</evidence>
<dbReference type="Proteomes" id="UP000195880">
    <property type="component" value="Chromosome"/>
</dbReference>
<feature type="modified residue" description="4-aspartylphosphate" evidence="6">
    <location>
        <position position="187"/>
    </location>
</feature>
<feature type="domain" description="Response regulatory" evidence="9">
    <location>
        <begin position="138"/>
        <end position="251"/>
    </location>
</feature>
<dbReference type="SUPFAM" id="SSF52172">
    <property type="entry name" value="CheY-like"/>
    <property type="match status" value="1"/>
</dbReference>
<evidence type="ECO:0000256" key="8">
    <source>
        <dbReference type="SAM" id="MobiDB-lite"/>
    </source>
</evidence>
<feature type="compositionally biased region" description="Low complexity" evidence="8">
    <location>
        <begin position="425"/>
        <end position="458"/>
    </location>
</feature>
<evidence type="ECO:0000256" key="3">
    <source>
        <dbReference type="ARBA" id="ARBA00023125"/>
    </source>
</evidence>
<feature type="region of interest" description="Disordered" evidence="8">
    <location>
        <begin position="1"/>
        <end position="26"/>
    </location>
</feature>
<keyword evidence="12" id="KW-1185">Reference proteome</keyword>
<dbReference type="PANTHER" id="PTHR48111">
    <property type="entry name" value="REGULATOR OF RPOS"/>
    <property type="match status" value="1"/>
</dbReference>
<dbReference type="PROSITE" id="PS51755">
    <property type="entry name" value="OMPR_PHOB"/>
    <property type="match status" value="1"/>
</dbReference>
<dbReference type="AlphaFoldDB" id="A0A1Z1W5E8"/>
<dbReference type="SMART" id="SM00448">
    <property type="entry name" value="REC"/>
    <property type="match status" value="1"/>
</dbReference>
<dbReference type="PROSITE" id="PS50110">
    <property type="entry name" value="RESPONSE_REGULATORY"/>
    <property type="match status" value="1"/>
</dbReference>
<reference evidence="11 12" key="1">
    <citation type="submission" date="2017-05" db="EMBL/GenBank/DDBJ databases">
        <title>Streptomyces alboflavus Genome sequencing and assembly.</title>
        <authorList>
            <person name="Wang Y."/>
            <person name="Du B."/>
            <person name="Ding Y."/>
            <person name="Liu H."/>
            <person name="Hou Q."/>
            <person name="Liu K."/>
            <person name="Wang C."/>
            <person name="Yao L."/>
        </authorList>
    </citation>
    <scope>NUCLEOTIDE SEQUENCE [LARGE SCALE GENOMIC DNA]</scope>
    <source>
        <strain evidence="11 12">MDJK44</strain>
    </source>
</reference>
<dbReference type="CDD" id="cd00383">
    <property type="entry name" value="trans_reg_C"/>
    <property type="match status" value="1"/>
</dbReference>
<dbReference type="GO" id="GO:0032993">
    <property type="term" value="C:protein-DNA complex"/>
    <property type="evidence" value="ECO:0007669"/>
    <property type="project" value="TreeGrafter"/>
</dbReference>
<feature type="DNA-binding region" description="OmpR/PhoB-type" evidence="7">
    <location>
        <begin position="259"/>
        <end position="360"/>
    </location>
</feature>
<dbReference type="SUPFAM" id="SSF46894">
    <property type="entry name" value="C-terminal effector domain of the bipartite response regulators"/>
    <property type="match status" value="1"/>
</dbReference>
<dbReference type="InterPro" id="IPR016032">
    <property type="entry name" value="Sig_transdc_resp-reg_C-effctor"/>
</dbReference>
<feature type="region of interest" description="Disordered" evidence="8">
    <location>
        <begin position="409"/>
        <end position="465"/>
    </location>
</feature>
<dbReference type="STRING" id="67267.GCA_000716675_01106"/>
<dbReference type="PANTHER" id="PTHR48111:SF72">
    <property type="entry name" value="SENSORY TRANSDUCTION PROTEIN REGX3"/>
    <property type="match status" value="1"/>
</dbReference>
<evidence type="ECO:0000256" key="2">
    <source>
        <dbReference type="ARBA" id="ARBA00023015"/>
    </source>
</evidence>
<feature type="domain" description="OmpR/PhoB-type" evidence="10">
    <location>
        <begin position="259"/>
        <end position="360"/>
    </location>
</feature>
<name>A0A1Z1W5E8_9ACTN</name>
<evidence type="ECO:0000256" key="7">
    <source>
        <dbReference type="PROSITE-ProRule" id="PRU01091"/>
    </source>
</evidence>
<evidence type="ECO:0000256" key="1">
    <source>
        <dbReference type="ARBA" id="ARBA00022553"/>
    </source>
</evidence>
<keyword evidence="3 7" id="KW-0238">DNA-binding</keyword>
<dbReference type="KEGG" id="salf:SMD44_01071"/>
<gene>
    <name evidence="11" type="ORF">SMD44_01071</name>
</gene>
<dbReference type="InterPro" id="IPR001789">
    <property type="entry name" value="Sig_transdc_resp-reg_receiver"/>
</dbReference>
<keyword evidence="4" id="KW-0804">Transcription</keyword>
<organism evidence="11 12">
    <name type="scientific">Streptomyces alboflavus</name>
    <dbReference type="NCBI Taxonomy" id="67267"/>
    <lineage>
        <taxon>Bacteria</taxon>
        <taxon>Bacillati</taxon>
        <taxon>Actinomycetota</taxon>
        <taxon>Actinomycetes</taxon>
        <taxon>Kitasatosporales</taxon>
        <taxon>Streptomycetaceae</taxon>
        <taxon>Streptomyces</taxon>
    </lineage>
</organism>
<dbReference type="OrthoDB" id="4127044at2"/>
<dbReference type="GO" id="GO:0006355">
    <property type="term" value="P:regulation of DNA-templated transcription"/>
    <property type="evidence" value="ECO:0007669"/>
    <property type="project" value="InterPro"/>
</dbReference>
<dbReference type="Pfam" id="PF00486">
    <property type="entry name" value="Trans_reg_C"/>
    <property type="match status" value="1"/>
</dbReference>
<keyword evidence="2" id="KW-0805">Transcription regulation</keyword>
<protein>
    <recommendedName>
        <fullName evidence="5">Sensory transduction protein RegX3</fullName>
    </recommendedName>
</protein>
<accession>A0A1Z1W5E8</accession>
<dbReference type="InterPro" id="IPR036388">
    <property type="entry name" value="WH-like_DNA-bd_sf"/>
</dbReference>
<dbReference type="InterPro" id="IPR001867">
    <property type="entry name" value="OmpR/PhoB-type_DNA-bd"/>
</dbReference>
<evidence type="ECO:0000256" key="4">
    <source>
        <dbReference type="ARBA" id="ARBA00023163"/>
    </source>
</evidence>
<proteinExistence type="predicted"/>
<dbReference type="SMART" id="SM00862">
    <property type="entry name" value="Trans_reg_C"/>
    <property type="match status" value="1"/>
</dbReference>
<sequence length="482" mass="51260">MGTADGECQECGGPLPPASGTGRPRRYCSDVCRSAARRSRDRRRKAADATASRRCATDIAGRRCERDARHVLVVRGAESQVCADCRELTLSFLINSGVPDSAVEVRPLPGYVAERGSDEGATAIAPPPAPATADHRARVLLIEDDPHVAAAQAAVLARHRYSVVHELSGSAGLRAAYAERPDLVLLDLGLPDMDGYETLTRLRTVSDVPIIVVTARSDIRSRLHGLNLGADDYVVKPYDPAELLARMERVLHRAAPKQWVDHVYDDGLLRLDSQDFAAAVADAPLRLTRTEFRVLDLLVRNSGVVQPFRKLLARAWDDPNGRDTDKVKFTISRLRGKLDSTVVGSESIVSARGVGYLYRAPGPTAPGTPAAPEAPAPRPGYGHAGQVLSILESRSPGGGAEAVLRVGPCASNGPPGGSAWTDRWSSSPRRSSTCSSCSPGTPARSCAGSRSSARCGAAHGTGRPASWRCMSPPCAPSWAYGT</sequence>
<dbReference type="CDD" id="cd17574">
    <property type="entry name" value="REC_OmpR"/>
    <property type="match status" value="1"/>
</dbReference>
<dbReference type="GO" id="GO:0005829">
    <property type="term" value="C:cytosol"/>
    <property type="evidence" value="ECO:0007669"/>
    <property type="project" value="TreeGrafter"/>
</dbReference>
<dbReference type="Gene3D" id="6.10.250.690">
    <property type="match status" value="1"/>
</dbReference>
<dbReference type="InterPro" id="IPR039420">
    <property type="entry name" value="WalR-like"/>
</dbReference>
<dbReference type="EMBL" id="CP021748">
    <property type="protein sequence ID" value="ARX81673.1"/>
    <property type="molecule type" value="Genomic_DNA"/>
</dbReference>
<dbReference type="InterPro" id="IPR011006">
    <property type="entry name" value="CheY-like_superfamily"/>
</dbReference>
<dbReference type="Gene3D" id="3.40.50.2300">
    <property type="match status" value="1"/>
</dbReference>
<dbReference type="GO" id="GO:0000976">
    <property type="term" value="F:transcription cis-regulatory region binding"/>
    <property type="evidence" value="ECO:0007669"/>
    <property type="project" value="TreeGrafter"/>
</dbReference>
<dbReference type="Pfam" id="PF00072">
    <property type="entry name" value="Response_reg"/>
    <property type="match status" value="1"/>
</dbReference>
<evidence type="ECO:0000256" key="5">
    <source>
        <dbReference type="ARBA" id="ARBA00041201"/>
    </source>
</evidence>
<evidence type="ECO:0000313" key="12">
    <source>
        <dbReference type="Proteomes" id="UP000195880"/>
    </source>
</evidence>
<dbReference type="eggNOG" id="COG0745">
    <property type="taxonomic scope" value="Bacteria"/>
</dbReference>
<keyword evidence="1 6" id="KW-0597">Phosphoprotein</keyword>
<dbReference type="GO" id="GO:0000156">
    <property type="term" value="F:phosphorelay response regulator activity"/>
    <property type="evidence" value="ECO:0007669"/>
    <property type="project" value="TreeGrafter"/>
</dbReference>
<evidence type="ECO:0000259" key="9">
    <source>
        <dbReference type="PROSITE" id="PS50110"/>
    </source>
</evidence>
<evidence type="ECO:0000259" key="10">
    <source>
        <dbReference type="PROSITE" id="PS51755"/>
    </source>
</evidence>